<evidence type="ECO:0000313" key="3">
    <source>
        <dbReference type="Proteomes" id="UP001642409"/>
    </source>
</evidence>
<evidence type="ECO:0000256" key="1">
    <source>
        <dbReference type="SAM" id="Coils"/>
    </source>
</evidence>
<keyword evidence="1" id="KW-0175">Coiled coil</keyword>
<sequence length="189" mass="22283">MNIKKIAMNMNNAISSRFASIQDNREETEKGIQTENIEVQILEYQKLIEKQEKILNASQTKVTQKLKALELEYSTVKVSDFEKSQAKLMQLSDQFQSDYQQTETDIYTTQIQIEEIDEEIDELQRKYRKLKAQRENEQQKREYSLMEREDMISKKLKHQTKIMKVLQSIISSTNILSSSCSTQNTQEQQ</sequence>
<keyword evidence="3" id="KW-1185">Reference proteome</keyword>
<gene>
    <name evidence="2" type="ORF">HINF_LOCUS499</name>
</gene>
<proteinExistence type="predicted"/>
<comment type="caution">
    <text evidence="2">The sequence shown here is derived from an EMBL/GenBank/DDBJ whole genome shotgun (WGS) entry which is preliminary data.</text>
</comment>
<dbReference type="EMBL" id="CAXDID020000001">
    <property type="protein sequence ID" value="CAL5970559.1"/>
    <property type="molecule type" value="Genomic_DNA"/>
</dbReference>
<dbReference type="Proteomes" id="UP001642409">
    <property type="component" value="Unassembled WGS sequence"/>
</dbReference>
<feature type="coiled-coil region" evidence="1">
    <location>
        <begin position="106"/>
        <end position="149"/>
    </location>
</feature>
<evidence type="ECO:0000313" key="2">
    <source>
        <dbReference type="EMBL" id="CAL5970559.1"/>
    </source>
</evidence>
<accession>A0ABP1GIQ9</accession>
<protein>
    <submittedName>
        <fullName evidence="2">Hypothetical_protein</fullName>
    </submittedName>
</protein>
<organism evidence="2 3">
    <name type="scientific">Hexamita inflata</name>
    <dbReference type="NCBI Taxonomy" id="28002"/>
    <lineage>
        <taxon>Eukaryota</taxon>
        <taxon>Metamonada</taxon>
        <taxon>Diplomonadida</taxon>
        <taxon>Hexamitidae</taxon>
        <taxon>Hexamitinae</taxon>
        <taxon>Hexamita</taxon>
    </lineage>
</organism>
<name>A0ABP1GIQ9_9EUKA</name>
<reference evidence="2 3" key="1">
    <citation type="submission" date="2024-07" db="EMBL/GenBank/DDBJ databases">
        <authorList>
            <person name="Akdeniz Z."/>
        </authorList>
    </citation>
    <scope>NUCLEOTIDE SEQUENCE [LARGE SCALE GENOMIC DNA]</scope>
</reference>